<accession>A0A7T0BVF7</accession>
<dbReference type="EMBL" id="CP048685">
    <property type="protein sequence ID" value="QPJ61709.1"/>
    <property type="molecule type" value="Genomic_DNA"/>
</dbReference>
<evidence type="ECO:0000313" key="1">
    <source>
        <dbReference type="EMBL" id="QPJ61709.1"/>
    </source>
</evidence>
<organism evidence="1 2">
    <name type="scientific">Candidatus Nitronauta litoralis</name>
    <dbReference type="NCBI Taxonomy" id="2705533"/>
    <lineage>
        <taxon>Bacteria</taxon>
        <taxon>Pseudomonadati</taxon>
        <taxon>Nitrospinota/Tectimicrobiota group</taxon>
        <taxon>Nitrospinota</taxon>
        <taxon>Nitrospinia</taxon>
        <taxon>Nitrospinales</taxon>
        <taxon>Nitrospinaceae</taxon>
        <taxon>Candidatus Nitronauta</taxon>
    </lineage>
</organism>
<dbReference type="KEGG" id="nli:G3M70_07340"/>
<gene>
    <name evidence="1" type="ORF">G3M70_07340</name>
</gene>
<dbReference type="AlphaFoldDB" id="A0A7T0BVF7"/>
<proteinExistence type="predicted"/>
<protein>
    <submittedName>
        <fullName evidence="1">Uncharacterized protein</fullName>
    </submittedName>
</protein>
<sequence length="64" mass="7850">MESRFKRPWDKTWPRRMLLVVIFIPMVFWAFFKEMVLAISHALRQIKEAVLSLWKEEDLDDNQL</sequence>
<reference evidence="1 2" key="1">
    <citation type="submission" date="2020-02" db="EMBL/GenBank/DDBJ databases">
        <title>Genomic and physiological characterization of two novel Nitrospinaceae genera.</title>
        <authorList>
            <person name="Mueller A.J."/>
            <person name="Jung M.-Y."/>
            <person name="Strachan C.R."/>
            <person name="Herbold C.W."/>
            <person name="Kirkegaard R.H."/>
            <person name="Daims H."/>
        </authorList>
    </citation>
    <scope>NUCLEOTIDE SEQUENCE [LARGE SCALE GENOMIC DNA]</scope>
    <source>
        <strain evidence="1">EB</strain>
    </source>
</reference>
<name>A0A7T0BVF7_9BACT</name>
<evidence type="ECO:0000313" key="2">
    <source>
        <dbReference type="Proteomes" id="UP000594688"/>
    </source>
</evidence>
<dbReference type="Proteomes" id="UP000594688">
    <property type="component" value="Chromosome"/>
</dbReference>